<organism evidence="1 2">
    <name type="scientific">Periplaneta americana</name>
    <name type="common">American cockroach</name>
    <name type="synonym">Blatta americana</name>
    <dbReference type="NCBI Taxonomy" id="6978"/>
    <lineage>
        <taxon>Eukaryota</taxon>
        <taxon>Metazoa</taxon>
        <taxon>Ecdysozoa</taxon>
        <taxon>Arthropoda</taxon>
        <taxon>Hexapoda</taxon>
        <taxon>Insecta</taxon>
        <taxon>Pterygota</taxon>
        <taxon>Neoptera</taxon>
        <taxon>Polyneoptera</taxon>
        <taxon>Dictyoptera</taxon>
        <taxon>Blattodea</taxon>
        <taxon>Blattoidea</taxon>
        <taxon>Blattidae</taxon>
        <taxon>Blattinae</taxon>
        <taxon>Periplaneta</taxon>
    </lineage>
</organism>
<keyword evidence="2" id="KW-1185">Reference proteome</keyword>
<evidence type="ECO:0000313" key="2">
    <source>
        <dbReference type="Proteomes" id="UP001148838"/>
    </source>
</evidence>
<name>A0ABQ8SW70_PERAM</name>
<gene>
    <name evidence="1" type="ORF">ANN_14393</name>
</gene>
<evidence type="ECO:0000313" key="1">
    <source>
        <dbReference type="EMBL" id="KAJ4438448.1"/>
    </source>
</evidence>
<dbReference type="EMBL" id="JAJSOF020000019">
    <property type="protein sequence ID" value="KAJ4438448.1"/>
    <property type="molecule type" value="Genomic_DNA"/>
</dbReference>
<dbReference type="PANTHER" id="PTHR47027">
    <property type="entry name" value="REVERSE TRANSCRIPTASE DOMAIN-CONTAINING PROTEIN"/>
    <property type="match status" value="1"/>
</dbReference>
<comment type="caution">
    <text evidence="1">The sequence shown here is derived from an EMBL/GenBank/DDBJ whole genome shotgun (WGS) entry which is preliminary data.</text>
</comment>
<proteinExistence type="predicted"/>
<sequence length="183" mass="21751">MSPESSTESYPAFARIGLRENPGKTSTRSRIELYKTLIRSIIIYGSENWTFTKKSQNAVDNFERKVLRRIFGPVVREGKWRIRHNHELYSLYNDVALSTFIWIRTLQWAGHIVRMEKGRIPRIEEQYEGKRTVGRPRNRWEDMVEEDTTSLLRLRNWKVAARDKEEWRGRIGEAMARKLAKEP</sequence>
<reference evidence="1 2" key="1">
    <citation type="journal article" date="2022" name="Allergy">
        <title>Genome assembly and annotation of Periplaneta americana reveal a comprehensive cockroach allergen profile.</title>
        <authorList>
            <person name="Wang L."/>
            <person name="Xiong Q."/>
            <person name="Saelim N."/>
            <person name="Wang L."/>
            <person name="Nong W."/>
            <person name="Wan A.T."/>
            <person name="Shi M."/>
            <person name="Liu X."/>
            <person name="Cao Q."/>
            <person name="Hui J.H.L."/>
            <person name="Sookrung N."/>
            <person name="Leung T.F."/>
            <person name="Tungtrongchitr A."/>
            <person name="Tsui S.K.W."/>
        </authorList>
    </citation>
    <scope>NUCLEOTIDE SEQUENCE [LARGE SCALE GENOMIC DNA]</scope>
    <source>
        <strain evidence="1">PWHHKU_190912</strain>
    </source>
</reference>
<dbReference type="Proteomes" id="UP001148838">
    <property type="component" value="Unassembled WGS sequence"/>
</dbReference>
<protein>
    <recommendedName>
        <fullName evidence="3">Endonuclease-reverse transcriptase</fullName>
    </recommendedName>
</protein>
<dbReference type="PANTHER" id="PTHR47027:SF20">
    <property type="entry name" value="REVERSE TRANSCRIPTASE-LIKE PROTEIN WITH RNA-DIRECTED DNA POLYMERASE DOMAIN"/>
    <property type="match status" value="1"/>
</dbReference>
<evidence type="ECO:0008006" key="3">
    <source>
        <dbReference type="Google" id="ProtNLM"/>
    </source>
</evidence>
<accession>A0ABQ8SW70</accession>